<keyword evidence="2" id="KW-1133">Transmembrane helix</keyword>
<dbReference type="Gene3D" id="3.30.300.30">
    <property type="match status" value="1"/>
</dbReference>
<evidence type="ECO:0000256" key="1">
    <source>
        <dbReference type="SAM" id="MobiDB-lite"/>
    </source>
</evidence>
<dbReference type="PANTHER" id="PTHR33927">
    <property type="entry name" value="TRANSMEMBRANE PROTEIN"/>
    <property type="match status" value="1"/>
</dbReference>
<organism evidence="3 4">
    <name type="scientific">Dactylonectria macrodidyma</name>
    <dbReference type="NCBI Taxonomy" id="307937"/>
    <lineage>
        <taxon>Eukaryota</taxon>
        <taxon>Fungi</taxon>
        <taxon>Dikarya</taxon>
        <taxon>Ascomycota</taxon>
        <taxon>Pezizomycotina</taxon>
        <taxon>Sordariomycetes</taxon>
        <taxon>Hypocreomycetidae</taxon>
        <taxon>Hypocreales</taxon>
        <taxon>Nectriaceae</taxon>
        <taxon>Dactylonectria</taxon>
    </lineage>
</organism>
<feature type="region of interest" description="Disordered" evidence="1">
    <location>
        <begin position="453"/>
        <end position="480"/>
    </location>
</feature>
<proteinExistence type="predicted"/>
<evidence type="ECO:0000256" key="2">
    <source>
        <dbReference type="SAM" id="Phobius"/>
    </source>
</evidence>
<evidence type="ECO:0008006" key="5">
    <source>
        <dbReference type="Google" id="ProtNLM"/>
    </source>
</evidence>
<gene>
    <name evidence="3" type="ORF">EDB81DRAFT_836340</name>
</gene>
<accession>A0A9P9FUK4</accession>
<dbReference type="InterPro" id="IPR042099">
    <property type="entry name" value="ANL_N_sf"/>
</dbReference>
<reference evidence="3" key="1">
    <citation type="journal article" date="2021" name="Nat. Commun.">
        <title>Genetic determinants of endophytism in the Arabidopsis root mycobiome.</title>
        <authorList>
            <person name="Mesny F."/>
            <person name="Miyauchi S."/>
            <person name="Thiergart T."/>
            <person name="Pickel B."/>
            <person name="Atanasova L."/>
            <person name="Karlsson M."/>
            <person name="Huettel B."/>
            <person name="Barry K.W."/>
            <person name="Haridas S."/>
            <person name="Chen C."/>
            <person name="Bauer D."/>
            <person name="Andreopoulos W."/>
            <person name="Pangilinan J."/>
            <person name="LaButti K."/>
            <person name="Riley R."/>
            <person name="Lipzen A."/>
            <person name="Clum A."/>
            <person name="Drula E."/>
            <person name="Henrissat B."/>
            <person name="Kohler A."/>
            <person name="Grigoriev I.V."/>
            <person name="Martin F.M."/>
            <person name="Hacquard S."/>
        </authorList>
    </citation>
    <scope>NUCLEOTIDE SEQUENCE</scope>
    <source>
        <strain evidence="3">MPI-CAGE-AT-0147</strain>
    </source>
</reference>
<feature type="transmembrane region" description="Helical" evidence="2">
    <location>
        <begin position="620"/>
        <end position="640"/>
    </location>
</feature>
<feature type="transmembrane region" description="Helical" evidence="2">
    <location>
        <begin position="736"/>
        <end position="753"/>
    </location>
</feature>
<dbReference type="InterPro" id="IPR052979">
    <property type="entry name" value="Adenylate-forming_domain"/>
</dbReference>
<keyword evidence="2" id="KW-0472">Membrane</keyword>
<comment type="caution">
    <text evidence="3">The sequence shown here is derived from an EMBL/GenBank/DDBJ whole genome shotgun (WGS) entry which is preliminary data.</text>
</comment>
<feature type="transmembrane region" description="Helical" evidence="2">
    <location>
        <begin position="543"/>
        <end position="568"/>
    </location>
</feature>
<evidence type="ECO:0000313" key="3">
    <source>
        <dbReference type="EMBL" id="KAH7176237.1"/>
    </source>
</evidence>
<keyword evidence="4" id="KW-1185">Reference proteome</keyword>
<dbReference type="AlphaFoldDB" id="A0A9P9FUK4"/>
<feature type="compositionally biased region" description="Basic and acidic residues" evidence="1">
    <location>
        <begin position="453"/>
        <end position="473"/>
    </location>
</feature>
<keyword evidence="2" id="KW-0812">Transmembrane</keyword>
<dbReference type="SUPFAM" id="SSF52343">
    <property type="entry name" value="Ferredoxin reductase-like, C-terminal NADP-linked domain"/>
    <property type="match status" value="1"/>
</dbReference>
<dbReference type="Proteomes" id="UP000738349">
    <property type="component" value="Unassembled WGS sequence"/>
</dbReference>
<dbReference type="OrthoDB" id="3142841at2759"/>
<protein>
    <recommendedName>
        <fullName evidence="5">Non-ribosomal peptide synthetase</fullName>
    </recommendedName>
</protein>
<dbReference type="PANTHER" id="PTHR33927:SF5">
    <property type="entry name" value="ENZYME, PUTATIVE (AFU_ORTHOLOGUE AFUA_8G01222)-RELATED"/>
    <property type="match status" value="1"/>
</dbReference>
<dbReference type="Gene3D" id="3.40.50.12780">
    <property type="entry name" value="N-terminal domain of ligase-like"/>
    <property type="match status" value="2"/>
</dbReference>
<sequence length="964" mass="106338">MPLSFSYGVLDTPHFSAVTATFQHHAAVRADAIVTRDISTQPPSQTTYCELAPRSARLAQTLQGLDVVPGHRVPRVVKSDIDMPVGIMPVVSCRAQYAPLDETVVSDATLKCALEQTRGRTVLALRSTRHRLSQIDESNVVAIHHLEYAGVTHQNVTNLVCQSPGDLVITPGTQVGQVLNISFNIAAREILGCVVNRGTLIPRGSDWQKVLQEVDVLMCTPSILAKYNPVRYPNIQVAATASEPSSQRLADRWASHCTYCNCCDLSETIVVNTMHKHQTYQPLSIGAPTPNNNISILNDDSQATDISEIDAMRADGLGVTRGYVSLPEETAERYVHDPFMNDESKIYNTGNLCSWNVDRSVRILGRIDDRVKVRESREELDGVVAIMNSCPAVNRAAALPIEGEIHDCLTPKDCDLGKVVDRVKSRQPYYAIPTRFDLLDSFPMTVNGKNDKKALRARESLAEKSSPTEEKTSTESTTEVIASPKPAFISHSRSDSSSSSLTQVSYTSEKSEATVVEENSIDLEAALPEKRQRKYMRGLRHRILIVYRLLFTLVGIFNIAAALAVILSGIQREWLGTVTAINLALAVLIRQDFIINALYTITCSIPKSWPLAIRSRCAKIYHLGGVHSGAAISAGAWLLASNIGNVVCMTSKCSNWGHQSLAVNIISWMLLALFFAMLVMAYPSVRKAHHDLFEKTHRFIGWSMLGLFWAQVVLTYNDTKDLSTSLGSACVQSASFWLLTITTASIALSWVFLRKVPVQAEVLSDHAIRLHFDYTVPVDGSFTRLSKHPLLEWHSFATISAPEPANSRPKGYSLIISNAGDWTKAMIKEELTHIWTRGVPTCGVMRITPLFNRVILIATGSGIGPMLGHIQSPSCQIQLIWSTPRPEQTFGKDLCNVIKTQIPNAVIHDTKRFGRPDLVKMGYNLVQSFKAEAVIIIANEKVTKKVVYGLETRGVLAYGAIWDS</sequence>
<feature type="transmembrane region" description="Helical" evidence="2">
    <location>
        <begin position="699"/>
        <end position="716"/>
    </location>
</feature>
<dbReference type="InterPro" id="IPR039261">
    <property type="entry name" value="FNR_nucleotide-bd"/>
</dbReference>
<dbReference type="InterPro" id="IPR045851">
    <property type="entry name" value="AMP-bd_C_sf"/>
</dbReference>
<dbReference type="EMBL" id="JAGMUV010000001">
    <property type="protein sequence ID" value="KAH7176237.1"/>
    <property type="molecule type" value="Genomic_DNA"/>
</dbReference>
<feature type="transmembrane region" description="Helical" evidence="2">
    <location>
        <begin position="660"/>
        <end position="679"/>
    </location>
</feature>
<name>A0A9P9FUK4_9HYPO</name>
<evidence type="ECO:0000313" key="4">
    <source>
        <dbReference type="Proteomes" id="UP000738349"/>
    </source>
</evidence>
<dbReference type="SUPFAM" id="SSF56801">
    <property type="entry name" value="Acetyl-CoA synthetase-like"/>
    <property type="match status" value="1"/>
</dbReference>